<dbReference type="Proteomes" id="UP000616839">
    <property type="component" value="Unassembled WGS sequence"/>
</dbReference>
<protein>
    <submittedName>
        <fullName evidence="3">Antibiotic biosynthesis monooxygenase</fullName>
    </submittedName>
</protein>
<evidence type="ECO:0000259" key="2">
    <source>
        <dbReference type="Pfam" id="PF03992"/>
    </source>
</evidence>
<dbReference type="RefSeq" id="WP_192142933.1">
    <property type="nucleotide sequence ID" value="NZ_JACYXZ010000002.1"/>
</dbReference>
<dbReference type="InterPro" id="IPR011008">
    <property type="entry name" value="Dimeric_a/b-barrel"/>
</dbReference>
<keyword evidence="3" id="KW-0560">Oxidoreductase</keyword>
<organism evidence="3 4">
    <name type="scientific">Nocardioides donggukensis</name>
    <dbReference type="NCBI Taxonomy" id="2774019"/>
    <lineage>
        <taxon>Bacteria</taxon>
        <taxon>Bacillati</taxon>
        <taxon>Actinomycetota</taxon>
        <taxon>Actinomycetes</taxon>
        <taxon>Propionibacteriales</taxon>
        <taxon>Nocardioidaceae</taxon>
        <taxon>Nocardioides</taxon>
    </lineage>
</organism>
<proteinExistence type="predicted"/>
<evidence type="ECO:0000313" key="3">
    <source>
        <dbReference type="EMBL" id="MBD8869918.1"/>
    </source>
</evidence>
<dbReference type="AlphaFoldDB" id="A0A927K6I7"/>
<feature type="domain" description="ABM" evidence="2">
    <location>
        <begin position="10"/>
        <end position="81"/>
    </location>
</feature>
<sequence>MSIAETPEPPYTAVIFTSVRSDRDEGYDQTAARMFALAARQPGYLGVESAHDPLGITVSYWVDAAAAAAWKRVAEHLVAQRRGRDAWYADYRVRVCTVGRDYGRRGPPPGDPGSEAPGMGTVRP</sequence>
<feature type="region of interest" description="Disordered" evidence="1">
    <location>
        <begin position="100"/>
        <end position="124"/>
    </location>
</feature>
<gene>
    <name evidence="3" type="ORF">IE331_09810</name>
</gene>
<dbReference type="EMBL" id="JACYXZ010000002">
    <property type="protein sequence ID" value="MBD8869918.1"/>
    <property type="molecule type" value="Genomic_DNA"/>
</dbReference>
<evidence type="ECO:0000313" key="4">
    <source>
        <dbReference type="Proteomes" id="UP000616839"/>
    </source>
</evidence>
<dbReference type="Gene3D" id="3.30.70.100">
    <property type="match status" value="1"/>
</dbReference>
<comment type="caution">
    <text evidence="3">The sequence shown here is derived from an EMBL/GenBank/DDBJ whole genome shotgun (WGS) entry which is preliminary data.</text>
</comment>
<keyword evidence="4" id="KW-1185">Reference proteome</keyword>
<dbReference type="GO" id="GO:0004497">
    <property type="term" value="F:monooxygenase activity"/>
    <property type="evidence" value="ECO:0007669"/>
    <property type="project" value="UniProtKB-KW"/>
</dbReference>
<reference evidence="3" key="1">
    <citation type="submission" date="2020-09" db="EMBL/GenBank/DDBJ databases">
        <title>Nocardioides sp. strain MJB4 16S ribosomal RNA gene Genome sequencing and assembly.</title>
        <authorList>
            <person name="Kim I."/>
        </authorList>
    </citation>
    <scope>NUCLEOTIDE SEQUENCE</scope>
    <source>
        <strain evidence="3">MJB4</strain>
    </source>
</reference>
<dbReference type="InterPro" id="IPR052936">
    <property type="entry name" value="Jasmonate_Hydroxylase-like"/>
</dbReference>
<accession>A0A927K6I7</accession>
<evidence type="ECO:0000256" key="1">
    <source>
        <dbReference type="SAM" id="MobiDB-lite"/>
    </source>
</evidence>
<keyword evidence="3" id="KW-0503">Monooxygenase</keyword>
<name>A0A927K6I7_9ACTN</name>
<dbReference type="PANTHER" id="PTHR37811">
    <property type="entry name" value="BLL5343 PROTEIN"/>
    <property type="match status" value="1"/>
</dbReference>
<dbReference type="PANTHER" id="PTHR37811:SF2">
    <property type="entry name" value="ABM DOMAIN-CONTAINING PROTEIN"/>
    <property type="match status" value="1"/>
</dbReference>
<dbReference type="InterPro" id="IPR007138">
    <property type="entry name" value="ABM_dom"/>
</dbReference>
<dbReference type="SUPFAM" id="SSF54909">
    <property type="entry name" value="Dimeric alpha+beta barrel"/>
    <property type="match status" value="1"/>
</dbReference>
<dbReference type="Pfam" id="PF03992">
    <property type="entry name" value="ABM"/>
    <property type="match status" value="1"/>
</dbReference>